<evidence type="ECO:0000313" key="9">
    <source>
        <dbReference type="EMBL" id="GET40207.1"/>
    </source>
</evidence>
<sequence length="229" mass="26106">MAMNVKKRPGQVKNNLIGLGVFAIATCCLYFPLYRIGYLPPLTDLWDVLCLNGCTDNDSTTIAPRSFLNYDKPIKQILGTDKIDKNKSSILVEKSKYRLTFFYDKKPIKSYPVVFGSNPVDDKLKAGDKRTPEGKFKIKDLYPHAAWSKFIWLDYPTKYSWRKHFKAKGDGKIKWNDSIGSEIGIHGTPDDALIKKKSNWTLGCVSLKNKDVDELYQFVQKGTEVEIIP</sequence>
<keyword evidence="3 6" id="KW-0133">Cell shape</keyword>
<feature type="transmembrane region" description="Helical" evidence="7">
    <location>
        <begin position="12"/>
        <end position="33"/>
    </location>
</feature>
<organism evidence="9 10">
    <name type="scientific">Microseira wollei NIES-4236</name>
    <dbReference type="NCBI Taxonomy" id="2530354"/>
    <lineage>
        <taxon>Bacteria</taxon>
        <taxon>Bacillati</taxon>
        <taxon>Cyanobacteriota</taxon>
        <taxon>Cyanophyceae</taxon>
        <taxon>Oscillatoriophycideae</taxon>
        <taxon>Aerosakkonematales</taxon>
        <taxon>Aerosakkonemataceae</taxon>
        <taxon>Microseira</taxon>
    </lineage>
</organism>
<gene>
    <name evidence="9" type="ORF">MiSe_50150</name>
</gene>
<dbReference type="Proteomes" id="UP001050975">
    <property type="component" value="Unassembled WGS sequence"/>
</dbReference>
<protein>
    <submittedName>
        <fullName evidence="9">ErfK/YbiS/YcfS/YnhG family protein</fullName>
    </submittedName>
</protein>
<evidence type="ECO:0000256" key="2">
    <source>
        <dbReference type="ARBA" id="ARBA00022679"/>
    </source>
</evidence>
<evidence type="ECO:0000256" key="3">
    <source>
        <dbReference type="ARBA" id="ARBA00022960"/>
    </source>
</evidence>
<dbReference type="PANTHER" id="PTHR36699">
    <property type="entry name" value="LD-TRANSPEPTIDASE"/>
    <property type="match status" value="1"/>
</dbReference>
<dbReference type="GO" id="GO:0071555">
    <property type="term" value="P:cell wall organization"/>
    <property type="evidence" value="ECO:0007669"/>
    <property type="project" value="UniProtKB-UniRule"/>
</dbReference>
<evidence type="ECO:0000313" key="10">
    <source>
        <dbReference type="Proteomes" id="UP001050975"/>
    </source>
</evidence>
<evidence type="ECO:0000256" key="7">
    <source>
        <dbReference type="SAM" id="Phobius"/>
    </source>
</evidence>
<dbReference type="PROSITE" id="PS52029">
    <property type="entry name" value="LD_TPASE"/>
    <property type="match status" value="1"/>
</dbReference>
<evidence type="ECO:0000256" key="6">
    <source>
        <dbReference type="PROSITE-ProRule" id="PRU01373"/>
    </source>
</evidence>
<feature type="domain" description="L,D-TPase catalytic" evidence="8">
    <location>
        <begin position="88"/>
        <end position="228"/>
    </location>
</feature>
<proteinExistence type="predicted"/>
<dbReference type="PANTHER" id="PTHR36699:SF1">
    <property type="entry name" value="L,D-TRANSPEPTIDASE YAFK-RELATED"/>
    <property type="match status" value="1"/>
</dbReference>
<evidence type="ECO:0000259" key="8">
    <source>
        <dbReference type="PROSITE" id="PS52029"/>
    </source>
</evidence>
<dbReference type="InterPro" id="IPR005490">
    <property type="entry name" value="LD_TPept_cat_dom"/>
</dbReference>
<dbReference type="GO" id="GO:0008360">
    <property type="term" value="P:regulation of cell shape"/>
    <property type="evidence" value="ECO:0007669"/>
    <property type="project" value="UniProtKB-UniRule"/>
</dbReference>
<dbReference type="Gene3D" id="2.40.440.10">
    <property type="entry name" value="L,D-transpeptidase catalytic domain-like"/>
    <property type="match status" value="1"/>
</dbReference>
<evidence type="ECO:0000256" key="4">
    <source>
        <dbReference type="ARBA" id="ARBA00022984"/>
    </source>
</evidence>
<evidence type="ECO:0000256" key="1">
    <source>
        <dbReference type="ARBA" id="ARBA00004752"/>
    </source>
</evidence>
<dbReference type="GO" id="GO:0009252">
    <property type="term" value="P:peptidoglycan biosynthetic process"/>
    <property type="evidence" value="ECO:0007669"/>
    <property type="project" value="UniProtKB-KW"/>
</dbReference>
<feature type="active site" description="Nucleophile" evidence="6">
    <location>
        <position position="204"/>
    </location>
</feature>
<comment type="caution">
    <text evidence="9">The sequence shown here is derived from an EMBL/GenBank/DDBJ whole genome shotgun (WGS) entry which is preliminary data.</text>
</comment>
<name>A0AAV3XIF2_9CYAN</name>
<feature type="active site" description="Proton donor/acceptor" evidence="6">
    <location>
        <position position="186"/>
    </location>
</feature>
<dbReference type="Pfam" id="PF03734">
    <property type="entry name" value="YkuD"/>
    <property type="match status" value="1"/>
</dbReference>
<dbReference type="EMBL" id="BLAY01000085">
    <property type="protein sequence ID" value="GET40207.1"/>
    <property type="molecule type" value="Genomic_DNA"/>
</dbReference>
<evidence type="ECO:0000256" key="5">
    <source>
        <dbReference type="ARBA" id="ARBA00023316"/>
    </source>
</evidence>
<dbReference type="CDD" id="cd16913">
    <property type="entry name" value="YkuD_like"/>
    <property type="match status" value="1"/>
</dbReference>
<dbReference type="SUPFAM" id="SSF141523">
    <property type="entry name" value="L,D-transpeptidase catalytic domain-like"/>
    <property type="match status" value="1"/>
</dbReference>
<keyword evidence="7" id="KW-0472">Membrane</keyword>
<accession>A0AAV3XIF2</accession>
<dbReference type="InterPro" id="IPR038063">
    <property type="entry name" value="Transpep_catalytic_dom"/>
</dbReference>
<keyword evidence="5 6" id="KW-0961">Cell wall biogenesis/degradation</keyword>
<comment type="pathway">
    <text evidence="1 6">Cell wall biogenesis; peptidoglycan biosynthesis.</text>
</comment>
<reference evidence="9" key="1">
    <citation type="submission" date="2019-10" db="EMBL/GenBank/DDBJ databases">
        <title>Draft genome sequece of Microseira wollei NIES-4236.</title>
        <authorList>
            <person name="Yamaguchi H."/>
            <person name="Suzuki S."/>
            <person name="Kawachi M."/>
        </authorList>
    </citation>
    <scope>NUCLEOTIDE SEQUENCE</scope>
    <source>
        <strain evidence="9">NIES-4236</strain>
    </source>
</reference>
<keyword evidence="7" id="KW-1133">Transmembrane helix</keyword>
<dbReference type="GO" id="GO:0016740">
    <property type="term" value="F:transferase activity"/>
    <property type="evidence" value="ECO:0007669"/>
    <property type="project" value="UniProtKB-KW"/>
</dbReference>
<keyword evidence="7" id="KW-0812">Transmembrane</keyword>
<keyword evidence="10" id="KW-1185">Reference proteome</keyword>
<keyword evidence="2" id="KW-0808">Transferase</keyword>
<dbReference type="AlphaFoldDB" id="A0AAV3XIF2"/>
<keyword evidence="4 6" id="KW-0573">Peptidoglycan synthesis</keyword>